<protein>
    <recommendedName>
        <fullName evidence="3">RHS repeat-associated protein</fullName>
    </recommendedName>
</protein>
<dbReference type="Pfam" id="PF05593">
    <property type="entry name" value="RHS_repeat"/>
    <property type="match status" value="1"/>
</dbReference>
<dbReference type="PANTHER" id="PTHR32305:SF15">
    <property type="entry name" value="PROTEIN RHSA-RELATED"/>
    <property type="match status" value="1"/>
</dbReference>
<dbReference type="PANTHER" id="PTHR32305">
    <property type="match status" value="1"/>
</dbReference>
<gene>
    <name evidence="1" type="ORF">HPO96_05525</name>
</gene>
<dbReference type="Proteomes" id="UP000534306">
    <property type="component" value="Unassembled WGS sequence"/>
</dbReference>
<dbReference type="InterPro" id="IPR022385">
    <property type="entry name" value="Rhs_assc_core"/>
</dbReference>
<dbReference type="InterPro" id="IPR050708">
    <property type="entry name" value="T6SS_VgrG/RHS"/>
</dbReference>
<accession>A0A7Y4KW59</accession>
<comment type="caution">
    <text evidence="1">The sequence shown here is derived from an EMBL/GenBank/DDBJ whole genome shotgun (WGS) entry which is preliminary data.</text>
</comment>
<name>A0A7Y4KW59_9ACTN</name>
<dbReference type="Gene3D" id="2.180.10.10">
    <property type="entry name" value="RHS repeat-associated core"/>
    <property type="match status" value="2"/>
</dbReference>
<evidence type="ECO:0000313" key="2">
    <source>
        <dbReference type="Proteomes" id="UP000534306"/>
    </source>
</evidence>
<dbReference type="EMBL" id="JABJRC010000001">
    <property type="protein sequence ID" value="NOL39699.1"/>
    <property type="molecule type" value="Genomic_DNA"/>
</dbReference>
<organism evidence="1 2">
    <name type="scientific">Kribbella sandramycini</name>
    <dbReference type="NCBI Taxonomy" id="60450"/>
    <lineage>
        <taxon>Bacteria</taxon>
        <taxon>Bacillati</taxon>
        <taxon>Actinomycetota</taxon>
        <taxon>Actinomycetes</taxon>
        <taxon>Propionibacteriales</taxon>
        <taxon>Kribbellaceae</taxon>
        <taxon>Kribbella</taxon>
    </lineage>
</organism>
<evidence type="ECO:0000313" key="1">
    <source>
        <dbReference type="EMBL" id="NOL39699.1"/>
    </source>
</evidence>
<reference evidence="1 2" key="1">
    <citation type="submission" date="2020-05" db="EMBL/GenBank/DDBJ databases">
        <title>Genome sequence of Kribbella sandramycini ATCC 39419.</title>
        <authorList>
            <person name="Maclea K.S."/>
            <person name="Fair J.L."/>
        </authorList>
    </citation>
    <scope>NUCLEOTIDE SEQUENCE [LARGE SCALE GENOMIC DNA]</scope>
    <source>
        <strain evidence="1 2">ATCC 39419</strain>
    </source>
</reference>
<proteinExistence type="predicted"/>
<dbReference type="InterPro" id="IPR031325">
    <property type="entry name" value="RHS_repeat"/>
</dbReference>
<dbReference type="NCBIfam" id="TIGR03696">
    <property type="entry name" value="Rhs_assc_core"/>
    <property type="match status" value="1"/>
</dbReference>
<keyword evidence="2" id="KW-1185">Reference proteome</keyword>
<evidence type="ECO:0008006" key="3">
    <source>
        <dbReference type="Google" id="ProtNLM"/>
    </source>
</evidence>
<sequence>MYVLDRSQRGRVQRFPRVVAGVVAFALLVAGLEAQQAQAGPVAEPPPVAKVASRPDVISAAVTARSQGSKVEVESMRTETATTWANPDGTMTTEAHLAPVRFKNAAGQWRSVNLELAKSADGAVAPRGHKLGLRLGKRSSASGGVFASAAAGSGRQVEWLAPWKLPEPTIEKTKATYAEIQPGVDLTLDARRNGFETDFVVKSRPTAAPVWKFPLRTKGLTVRTAKSGVIEFVDPRGVVQGRIPVAYMWDAAKDQVTGEPANKAVVNVTVEQVSAGKATLVVAPDKAWFMDPEREFPVTVDPTYVSGSALPSFDTFVQTSFPSDLSATTDLRVGKNGTHQERTFFNFGTGPFQGRDIVDAYLSLYQDGATTCTPTAVTLHGAGVASTATRWDNQPTITPTASGTASFAKGFSSSCAAGRVGIPMTSLAQYWSTTQAGTVGVALKAGNESDPAHWKRFRSMESSTDPFVSFTWNRKPNAPATVEPRDAVAYAAPGETTSSLYSATLRPYVQTKATDADANTVKYVFEFYTGSGSTLSVKGTCTSPVVASGTTAGCAPTTDLPDNTLLFIRAKANDGRLDGPWVGFNQRLRTGAVVPALPVVSCPAPYGNNTWQDAAPTADVKCTISATGVGYNAPGYLRVIIDGTRPPSNPAGGAEGRIKIVPSSDPAVSKWDVTFPKDKVGLHTIVAQAETPAGRMSTTSLHYKFGWGGTSLTAPTADSRIATADNIRVTASGPPKGTASYVEARVKWRVSGYGGNDDTVGWNEDASLLPVTDNGAGGVTVNTLWDTNNAKIDAHLDSNPDQEGIQPTTLNDRVPVKLDVQVCFKYGGAEQCTWSQTPDTTIQRVPHAFGNGYPTSEAGPGQVALWTGEFNLSASDISVPGYSGDLSISRSHMTIQSPNNAVTGVFGEEWTAQFDGADAGAAGLQVIDSTRLDGTLVLVDDDGSTLIYESPTGDRRTKADLDQGTWVPADTDTTTAASKLKVSGTGANAVVSYIEDDGTITTWTSPTAPSAATDKTFRAEGISEPGVAGKTTFSYDSGGRPTRILAPAAPGVTCGAYVPGTPLSGMNPGCRALHFDYTAIDGSKWRMSGAWLDIYNPDKTGTNKMDSIKVAAYTYDANGRLLKVTDPRSNLSTEYTYNAAADIATVKPAGQIPFQLNYVSVGDRPKLDTVTRERPAGDPTGGTATLGKYIYDVSLSGDGLPDLSAGSVARWNQKSAPVRGVAVFGPDHAVSGVPGSADWQYADLQYVDAAGYTVNTAKYGAGDWQYTSTDYDDQGNTIRELDERALRTVLDGNLDAGATVDQLATVTVYNPEIKNAAGDTVLTPAGTLVTDTYGPTRYAALKNGTIAFVRPHKHTTYDEGAPNSGINPDTSLPYRLATKETSYAHDPGTGTDLELTSQSLTDYGASVTGDADGWARSLPGKTINDVDLDGTSSSADIVNLIRYDAEGKIFETRQPASNGADAGTRKTVYYTTAANSSFAGCGGKPEWAGLVCTTYPAAQPTQASGGSTPTLPSMTTIGFTYLLAPKTTVETSGPVTRTTTTSYLLDGRALSSKTTVAGLPGSAPNTEKVTAYDSATGQPTVVTAKNLDGSTAGTITTGYDTWGRQTTYQPSGDAVTTTVYDAAGSVATVTDANGSTTYTYDGTDANNKQERRGVPTRIEVTTAGTTWTSTGAYDANGSMTIQKLPGGIARHHDIDSAGEPTSLRYTGPVTVTNADGTSSTDPNGPWLSWSLENDTAGRITHEWTPDGAAFTTAAGGALPYDRRYSYDQAGRLTTVNDRTATAPGVDVTDPAEAPACVTRTYGFDRNDNRLSKATAPAAADGSCATAGATVVTRAFDTADRPVSGAGGAGTYSYDPLGRTTTLPAADAPRPAEGDITLAYYDNDLARSITQNGSTTTFTLDAADRRGTETVTAGSATTSTVRHYTDASDNPTWVSQGTTTQRYAELIGDDLSLSIDKTGAADLAIANPHGDVVTTINLDTPAATADSITGWNNYDEYGNATNATQSAGPVNYGWLGAKQRATSSSGLLLMGVRLYSPSTGLFTSVDPVVGGNANAYNYPSDPINSFDLDGRWGWLKRRWESARSTASSAWGGVKRGARSAWNASGRASRWLTGDSKWAKRIRNGCKFTWGAVGAVCSGVYTAAYLRAGGKNGWKNAVGEALGFAIGGGTAKLAMGGFKRAWRHSSRNSRGRWKVRGWHHRSNKGARRAFHYVSEATGLSVQQVGGYYYNRRMGID</sequence>